<evidence type="ECO:0000256" key="2">
    <source>
        <dbReference type="ARBA" id="ARBA00022737"/>
    </source>
</evidence>
<dbReference type="PANTHER" id="PTHR44019:SF8">
    <property type="entry name" value="POC1 CENTRIOLAR PROTEIN HOMOLOG"/>
    <property type="match status" value="1"/>
</dbReference>
<name>A0A9W7FUI5_9STRA</name>
<reference evidence="7" key="1">
    <citation type="journal article" date="2023" name="Commun. Biol.">
        <title>Genome analysis of Parmales, the sister group of diatoms, reveals the evolutionary specialization of diatoms from phago-mixotrophs to photoautotrophs.</title>
        <authorList>
            <person name="Ban H."/>
            <person name="Sato S."/>
            <person name="Yoshikawa S."/>
            <person name="Yamada K."/>
            <person name="Nakamura Y."/>
            <person name="Ichinomiya M."/>
            <person name="Sato N."/>
            <person name="Blanc-Mathieu R."/>
            <person name="Endo H."/>
            <person name="Kuwata A."/>
            <person name="Ogata H."/>
        </authorList>
    </citation>
    <scope>NUCLEOTIDE SEQUENCE [LARGE SCALE GENOMIC DNA]</scope>
    <source>
        <strain evidence="7">NIES 3700</strain>
    </source>
</reference>
<gene>
    <name evidence="6" type="ORF">TrLO_g14658</name>
</gene>
<dbReference type="SMART" id="SM00320">
    <property type="entry name" value="WD40"/>
    <property type="match status" value="6"/>
</dbReference>
<keyword evidence="7" id="KW-1185">Reference proteome</keyword>
<feature type="compositionally biased region" description="Polar residues" evidence="4">
    <location>
        <begin position="129"/>
        <end position="139"/>
    </location>
</feature>
<dbReference type="InterPro" id="IPR050505">
    <property type="entry name" value="WDR55/POC1"/>
</dbReference>
<comment type="caution">
    <text evidence="6">The sequence shown here is derived from an EMBL/GenBank/DDBJ whole genome shotgun (WGS) entry which is preliminary data.</text>
</comment>
<dbReference type="EMBL" id="BRXW01000336">
    <property type="protein sequence ID" value="GMI18494.1"/>
    <property type="molecule type" value="Genomic_DNA"/>
</dbReference>
<accession>A0A9W7FUI5</accession>
<dbReference type="PANTHER" id="PTHR44019">
    <property type="entry name" value="WD REPEAT-CONTAINING PROTEIN 55"/>
    <property type="match status" value="1"/>
</dbReference>
<dbReference type="Pfam" id="PF00400">
    <property type="entry name" value="WD40"/>
    <property type="match status" value="2"/>
</dbReference>
<dbReference type="PROSITE" id="PS50082">
    <property type="entry name" value="WD_REPEATS_2"/>
    <property type="match status" value="2"/>
</dbReference>
<feature type="domain" description="Anaphase-promoting complex subunit 4-like WD40" evidence="5">
    <location>
        <begin position="161"/>
        <end position="242"/>
    </location>
</feature>
<dbReference type="InterPro" id="IPR036322">
    <property type="entry name" value="WD40_repeat_dom_sf"/>
</dbReference>
<dbReference type="AlphaFoldDB" id="A0A9W7FUI5"/>
<dbReference type="PROSITE" id="PS50294">
    <property type="entry name" value="WD_REPEATS_REGION"/>
    <property type="match status" value="2"/>
</dbReference>
<dbReference type="Pfam" id="PF12894">
    <property type="entry name" value="ANAPC4_WD40"/>
    <property type="match status" value="1"/>
</dbReference>
<dbReference type="SUPFAM" id="SSF50978">
    <property type="entry name" value="WD40 repeat-like"/>
    <property type="match status" value="1"/>
</dbReference>
<dbReference type="InterPro" id="IPR001680">
    <property type="entry name" value="WD40_rpt"/>
</dbReference>
<evidence type="ECO:0000313" key="7">
    <source>
        <dbReference type="Proteomes" id="UP001165122"/>
    </source>
</evidence>
<dbReference type="InterPro" id="IPR024977">
    <property type="entry name" value="Apc4-like_WD40_dom"/>
</dbReference>
<evidence type="ECO:0000313" key="6">
    <source>
        <dbReference type="EMBL" id="GMI18494.1"/>
    </source>
</evidence>
<evidence type="ECO:0000256" key="3">
    <source>
        <dbReference type="PROSITE-ProRule" id="PRU00221"/>
    </source>
</evidence>
<protein>
    <recommendedName>
        <fullName evidence="5">Anaphase-promoting complex subunit 4-like WD40 domain-containing protein</fullName>
    </recommendedName>
</protein>
<dbReference type="InterPro" id="IPR015943">
    <property type="entry name" value="WD40/YVTN_repeat-like_dom_sf"/>
</dbReference>
<dbReference type="Gene3D" id="2.130.10.10">
    <property type="entry name" value="YVTN repeat-like/Quinoprotein amine dehydrogenase"/>
    <property type="match status" value="2"/>
</dbReference>
<dbReference type="Proteomes" id="UP001165122">
    <property type="component" value="Unassembled WGS sequence"/>
</dbReference>
<organism evidence="6 7">
    <name type="scientific">Triparma laevis f. longispina</name>
    <dbReference type="NCBI Taxonomy" id="1714387"/>
    <lineage>
        <taxon>Eukaryota</taxon>
        <taxon>Sar</taxon>
        <taxon>Stramenopiles</taxon>
        <taxon>Ochrophyta</taxon>
        <taxon>Bolidophyceae</taxon>
        <taxon>Parmales</taxon>
        <taxon>Triparmaceae</taxon>
        <taxon>Triparma</taxon>
    </lineage>
</organism>
<feature type="repeat" description="WD" evidence="3">
    <location>
        <begin position="275"/>
        <end position="316"/>
    </location>
</feature>
<feature type="region of interest" description="Disordered" evidence="4">
    <location>
        <begin position="113"/>
        <end position="139"/>
    </location>
</feature>
<evidence type="ECO:0000256" key="4">
    <source>
        <dbReference type="SAM" id="MobiDB-lite"/>
    </source>
</evidence>
<evidence type="ECO:0000259" key="5">
    <source>
        <dbReference type="Pfam" id="PF12894"/>
    </source>
</evidence>
<dbReference type="OrthoDB" id="17410at2759"/>
<proteinExistence type="predicted"/>
<feature type="repeat" description="WD" evidence="3">
    <location>
        <begin position="318"/>
        <end position="352"/>
    </location>
</feature>
<keyword evidence="2" id="KW-0677">Repeat</keyword>
<evidence type="ECO:0000256" key="1">
    <source>
        <dbReference type="ARBA" id="ARBA00022574"/>
    </source>
</evidence>
<keyword evidence="1 3" id="KW-0853">WD repeat</keyword>
<sequence length="352" mass="38097">MALYRILHRHNVSTGPTCDLAFSSEGLDSSLAYKIATASSSSSLSLWKATPKAIEHAAESALSMSFTEVARKDDAHGGLAIVGVESLGRPGEVNDDVVTLGLDSTVKLWRLSENTNITPSEKDDEGESDATTNSPPPTHTYSLLHTLDQYNLHSSAIKISVSPDKALLACALLDGRVKLFRLPHMKEIASYAVPNAVSLAWSESGKVLKAGCSDGNIVAFDLDEGREKWRTRCQGAMVRCMASSKDDGLLFAGCDDRVIFVFDPLRERVPLVASYEGHEGWIFSVKAHVDATRFATTSADKTVKVWDMLTKKCQHTFEGGHSKAVFGLDLLGNGKRMASCGEDGLVQIYSID</sequence>